<proteinExistence type="predicted"/>
<dbReference type="Proteomes" id="UP000185511">
    <property type="component" value="Chromosome"/>
</dbReference>
<keyword evidence="3" id="KW-1185">Reference proteome</keyword>
<dbReference type="Gene3D" id="1.10.260.40">
    <property type="entry name" value="lambda repressor-like DNA-binding domains"/>
    <property type="match status" value="1"/>
</dbReference>
<dbReference type="PROSITE" id="PS50943">
    <property type="entry name" value="HTH_CROC1"/>
    <property type="match status" value="1"/>
</dbReference>
<dbReference type="CDD" id="cd00093">
    <property type="entry name" value="HTH_XRE"/>
    <property type="match status" value="1"/>
</dbReference>
<name>A0AAC9LD65_9PSEU</name>
<dbReference type="RefSeq" id="WP_075741357.1">
    <property type="nucleotide sequence ID" value="NZ_CP016076.1"/>
</dbReference>
<protein>
    <submittedName>
        <fullName evidence="2">DNA binding protein with helix-turn-helix domain</fullName>
    </submittedName>
</protein>
<dbReference type="GO" id="GO:0003677">
    <property type="term" value="F:DNA binding"/>
    <property type="evidence" value="ECO:0007669"/>
    <property type="project" value="InterPro"/>
</dbReference>
<dbReference type="InterPro" id="IPR001387">
    <property type="entry name" value="Cro/C1-type_HTH"/>
</dbReference>
<dbReference type="AlphaFoldDB" id="A0AAC9LD65"/>
<evidence type="ECO:0000313" key="2">
    <source>
        <dbReference type="EMBL" id="APU15673.1"/>
    </source>
</evidence>
<dbReference type="InterPro" id="IPR010982">
    <property type="entry name" value="Lambda_DNA-bd_dom_sf"/>
</dbReference>
<accession>A0AAC9LD65</accession>
<dbReference type="KEGG" id="acad:UA74_18225"/>
<gene>
    <name evidence="2" type="ORF">UA74_18225</name>
</gene>
<sequence>MVEDASHVGAAIRRARLAANLTQPRLARQAAVSLSLLGKVECGDRVATHALLAAVSRALKIPVERLTGQPYADNHRDEQTHRAVEALRTVLRHYDLPGDVTPRPLAALTADVESIARMRRNAQYGALAARLPSLVEELTAASQLAGTTNAHHVFGLLVTVYHATHTLLHRLGYADLAESVEHHLAHAAHRASDPLAGGLAHWARVQSFQSAGDYAHGLRLMDAARAELDDTLRAPDEAAITVYGSLHLRSVTLASRAGDADTARSHLAAARDLARDLNTDHVHYGLTFGPANITTHEVAAHVELGDGAAALTAATGWAPPRTMPRTRRGHHHLDLARAHLILGDRHSCLNALQHAKHIAPQQTRLHPMVRETTSVLISLYRRSHPELSHYADWLGLTA</sequence>
<dbReference type="SMART" id="SM00530">
    <property type="entry name" value="HTH_XRE"/>
    <property type="match status" value="1"/>
</dbReference>
<evidence type="ECO:0000313" key="3">
    <source>
        <dbReference type="Proteomes" id="UP000185511"/>
    </source>
</evidence>
<organism evidence="2 3">
    <name type="scientific">Actinoalloteichus fjordicus</name>
    <dbReference type="NCBI Taxonomy" id="1612552"/>
    <lineage>
        <taxon>Bacteria</taxon>
        <taxon>Bacillati</taxon>
        <taxon>Actinomycetota</taxon>
        <taxon>Actinomycetes</taxon>
        <taxon>Pseudonocardiales</taxon>
        <taxon>Pseudonocardiaceae</taxon>
        <taxon>Actinoalloteichus</taxon>
    </lineage>
</organism>
<reference evidence="3" key="1">
    <citation type="submission" date="2016-06" db="EMBL/GenBank/DDBJ databases">
        <title>Complete genome sequence of Actinoalloteichus fjordicus DSM 46855 (=ADI127-17), type strain of the new species Actinoalloteichus fjordicus.</title>
        <authorList>
            <person name="Ruckert C."/>
            <person name="Nouioui I."/>
            <person name="Willmese J."/>
            <person name="van Wezel G."/>
            <person name="Klenk H.-P."/>
            <person name="Kalinowski J."/>
            <person name="Zotchev S.B."/>
        </authorList>
    </citation>
    <scope>NUCLEOTIDE SEQUENCE [LARGE SCALE GENOMIC DNA]</scope>
    <source>
        <strain evidence="3">ADI127-7</strain>
    </source>
</reference>
<dbReference type="SUPFAM" id="SSF47413">
    <property type="entry name" value="lambda repressor-like DNA-binding domains"/>
    <property type="match status" value="1"/>
</dbReference>
<dbReference type="EMBL" id="CP016076">
    <property type="protein sequence ID" value="APU15673.1"/>
    <property type="molecule type" value="Genomic_DNA"/>
</dbReference>
<evidence type="ECO:0000259" key="1">
    <source>
        <dbReference type="PROSITE" id="PS50943"/>
    </source>
</evidence>
<feature type="domain" description="HTH cro/C1-type" evidence="1">
    <location>
        <begin position="12"/>
        <end position="66"/>
    </location>
</feature>